<dbReference type="SUPFAM" id="SSF56954">
    <property type="entry name" value="Outer membrane efflux proteins (OEP)"/>
    <property type="match status" value="1"/>
</dbReference>
<keyword evidence="2" id="KW-0812">Transmembrane</keyword>
<keyword evidence="2" id="KW-1134">Transmembrane beta strand</keyword>
<dbReference type="PANTHER" id="PTHR30203">
    <property type="entry name" value="OUTER MEMBRANE CATION EFFLUX PROTEIN"/>
    <property type="match status" value="1"/>
</dbReference>
<organism evidence="3 4">
    <name type="scientific">Flammeovirga pectinis</name>
    <dbReference type="NCBI Taxonomy" id="2494373"/>
    <lineage>
        <taxon>Bacteria</taxon>
        <taxon>Pseudomonadati</taxon>
        <taxon>Bacteroidota</taxon>
        <taxon>Cytophagia</taxon>
        <taxon>Cytophagales</taxon>
        <taxon>Flammeovirgaceae</taxon>
        <taxon>Flammeovirga</taxon>
    </lineage>
</organism>
<evidence type="ECO:0000313" key="3">
    <source>
        <dbReference type="EMBL" id="AZQ64669.1"/>
    </source>
</evidence>
<sequence>MKKIQINIATFFLMVSVLSSCKMGKDYEAPVVDTPLEYRFGTDTVITTEIDTMMDWSMLIQDPILDTLIATALRNNQDVKIAMQRIIEAEKLYRIQRVNARPMLDYSGNYQYGNFNNMNVGDQQGVYFGGSNLNWEIDLWGKNKRLSEAAKADYMSSVYGLHAAQITLVASVSEFYIELLENQASLQVAERTLASRDSSMVMMDARFERGAIPEIDLNQAQIQQAIAESAVPVYKRGIVLAENTLSILLGENPRAVVTGLSLTEQVVPQAIPSGIPSDLLKRRPDVMQSEEAIITQNAQVGAAIANRFPSISITGSGGVASAALSSANLTQGAWNIGAGIVGPLFEWGKNKRKIEVEKARLETSILNYEKDVRQSFKEVEDALASIQYYSEEELARQKHVTAARSAEYLSKERYDKGVTSYLEYLEQQRTAFDAELNYITVKSNILKSYIQLYKSLGGGWKNKEEK</sequence>
<dbReference type="KEGG" id="fll:EI427_20815"/>
<evidence type="ECO:0000256" key="2">
    <source>
        <dbReference type="RuleBase" id="RU362097"/>
    </source>
</evidence>
<accession>A0A3Q9FQC7</accession>
<comment type="subcellular location">
    <subcellularLocation>
        <location evidence="2">Cell membrane</location>
        <topology evidence="2">Lipid-anchor</topology>
    </subcellularLocation>
</comment>
<keyword evidence="2" id="KW-0449">Lipoprotein</keyword>
<dbReference type="Pfam" id="PF02321">
    <property type="entry name" value="OEP"/>
    <property type="match status" value="2"/>
</dbReference>
<keyword evidence="4" id="KW-1185">Reference proteome</keyword>
<dbReference type="Gene3D" id="2.20.200.10">
    <property type="entry name" value="Outer membrane efflux proteins (OEP)"/>
    <property type="match status" value="1"/>
</dbReference>
<dbReference type="EMBL" id="CP034563">
    <property type="protein sequence ID" value="AZQ64669.1"/>
    <property type="molecule type" value="Genomic_DNA"/>
</dbReference>
<evidence type="ECO:0000256" key="1">
    <source>
        <dbReference type="ARBA" id="ARBA00007613"/>
    </source>
</evidence>
<dbReference type="Proteomes" id="UP000267268">
    <property type="component" value="Chromosome 2"/>
</dbReference>
<evidence type="ECO:0000313" key="4">
    <source>
        <dbReference type="Proteomes" id="UP000267268"/>
    </source>
</evidence>
<dbReference type="NCBIfam" id="TIGR01845">
    <property type="entry name" value="outer_NodT"/>
    <property type="match status" value="1"/>
</dbReference>
<dbReference type="Gene3D" id="1.20.1600.10">
    <property type="entry name" value="Outer membrane efflux proteins (OEP)"/>
    <property type="match status" value="1"/>
</dbReference>
<comment type="similarity">
    <text evidence="1 2">Belongs to the outer membrane factor (OMF) (TC 1.B.17) family.</text>
</comment>
<dbReference type="InterPro" id="IPR003423">
    <property type="entry name" value="OMP_efflux"/>
</dbReference>
<keyword evidence="2" id="KW-0472">Membrane</keyword>
<dbReference type="OrthoDB" id="9770517at2"/>
<gene>
    <name evidence="3" type="ORF">EI427_20815</name>
</gene>
<protein>
    <submittedName>
        <fullName evidence="3">TolC family protein</fullName>
    </submittedName>
</protein>
<keyword evidence="2" id="KW-0564">Palmitate</keyword>
<dbReference type="GO" id="GO:0015562">
    <property type="term" value="F:efflux transmembrane transporter activity"/>
    <property type="evidence" value="ECO:0007669"/>
    <property type="project" value="InterPro"/>
</dbReference>
<dbReference type="AlphaFoldDB" id="A0A3Q9FQC7"/>
<dbReference type="PROSITE" id="PS51257">
    <property type="entry name" value="PROKAR_LIPOPROTEIN"/>
    <property type="match status" value="1"/>
</dbReference>
<dbReference type="RefSeq" id="WP_126618594.1">
    <property type="nucleotide sequence ID" value="NZ_CP034563.1"/>
</dbReference>
<dbReference type="InterPro" id="IPR010131">
    <property type="entry name" value="MdtP/NodT-like"/>
</dbReference>
<reference evidence="3 4" key="1">
    <citation type="submission" date="2018-12" db="EMBL/GenBank/DDBJ databases">
        <title>Flammeovirga pectinis sp. nov., isolated from the gut of the Korean scallop, Patinopecten yessoensis.</title>
        <authorList>
            <person name="Bae J.-W."/>
            <person name="Jeong Y.-S."/>
            <person name="Kang W."/>
        </authorList>
    </citation>
    <scope>NUCLEOTIDE SEQUENCE [LARGE SCALE GENOMIC DNA]</scope>
    <source>
        <strain evidence="3 4">L12M1</strain>
    </source>
</reference>
<dbReference type="GO" id="GO:0005886">
    <property type="term" value="C:plasma membrane"/>
    <property type="evidence" value="ECO:0007669"/>
    <property type="project" value="UniProtKB-SubCell"/>
</dbReference>
<name>A0A3Q9FQC7_9BACT</name>
<proteinExistence type="inferred from homology"/>